<dbReference type="VEuPathDB" id="FungiDB:TSTA_102580"/>
<dbReference type="PhylomeDB" id="B8MND8"/>
<feature type="compositionally biased region" description="Low complexity" evidence="1">
    <location>
        <begin position="31"/>
        <end position="50"/>
    </location>
</feature>
<reference evidence="3" key="1">
    <citation type="journal article" date="2015" name="Genome Announc.">
        <title>Genome sequence of the AIDS-associated pathogen Penicillium marneffei (ATCC18224) and its near taxonomic relative Talaromyces stipitatus (ATCC10500).</title>
        <authorList>
            <person name="Nierman W.C."/>
            <person name="Fedorova-Abrams N.D."/>
            <person name="Andrianopoulos A."/>
        </authorList>
    </citation>
    <scope>NUCLEOTIDE SEQUENCE [LARGE SCALE GENOMIC DNA]</scope>
    <source>
        <strain evidence="3">ATCC 10500 / CBS 375.48 / QM 6759 / NRRL 1006</strain>
    </source>
</reference>
<evidence type="ECO:0000313" key="3">
    <source>
        <dbReference type="Proteomes" id="UP000001745"/>
    </source>
</evidence>
<organism evidence="2 3">
    <name type="scientific">Talaromyces stipitatus (strain ATCC 10500 / CBS 375.48 / QM 6759 / NRRL 1006)</name>
    <name type="common">Penicillium stipitatum</name>
    <dbReference type="NCBI Taxonomy" id="441959"/>
    <lineage>
        <taxon>Eukaryota</taxon>
        <taxon>Fungi</taxon>
        <taxon>Dikarya</taxon>
        <taxon>Ascomycota</taxon>
        <taxon>Pezizomycotina</taxon>
        <taxon>Eurotiomycetes</taxon>
        <taxon>Eurotiomycetidae</taxon>
        <taxon>Eurotiales</taxon>
        <taxon>Trichocomaceae</taxon>
        <taxon>Talaromyces</taxon>
        <taxon>Talaromyces sect. Talaromyces</taxon>
    </lineage>
</organism>
<feature type="compositionally biased region" description="Low complexity" evidence="1">
    <location>
        <begin position="62"/>
        <end position="79"/>
    </location>
</feature>
<protein>
    <submittedName>
        <fullName evidence="2">Uncharacterized protein</fullName>
    </submittedName>
</protein>
<dbReference type="GeneID" id="8100834"/>
<gene>
    <name evidence="2" type="ORF">TSTA_102580</name>
</gene>
<evidence type="ECO:0000313" key="2">
    <source>
        <dbReference type="EMBL" id="EED14027.1"/>
    </source>
</evidence>
<accession>B8MND8</accession>
<feature type="compositionally biased region" description="Low complexity" evidence="1">
    <location>
        <begin position="92"/>
        <end position="146"/>
    </location>
</feature>
<feature type="compositionally biased region" description="Polar residues" evidence="1">
    <location>
        <begin position="51"/>
        <end position="61"/>
    </location>
</feature>
<feature type="region of interest" description="Disordered" evidence="1">
    <location>
        <begin position="1"/>
        <end position="180"/>
    </location>
</feature>
<proteinExistence type="predicted"/>
<dbReference type="Proteomes" id="UP000001745">
    <property type="component" value="Unassembled WGS sequence"/>
</dbReference>
<dbReference type="AlphaFoldDB" id="B8MND8"/>
<dbReference type="InParanoid" id="B8MND8"/>
<dbReference type="HOGENOM" id="CLU_425245_0_0_1"/>
<keyword evidence="3" id="KW-1185">Reference proteome</keyword>
<dbReference type="RefSeq" id="XP_002486265.1">
    <property type="nucleotide sequence ID" value="XM_002486220.1"/>
</dbReference>
<dbReference type="OrthoDB" id="76567at2759"/>
<dbReference type="EMBL" id="EQ962658">
    <property type="protein sequence ID" value="EED14027.1"/>
    <property type="molecule type" value="Genomic_DNA"/>
</dbReference>
<name>B8MND8_TALSN</name>
<sequence>MPSLKPNKTGKKGRGLGALSESSEAHPTENSSSSSLTSSSRPPATSAISSNSIARSFSTHPVSQPQIQSHHISSPSPVSTGCCSQCTKSRLSSSSTRPSSSRSTHSHISPSSAGPSSRPRSLASSSRARSSHISPNPLIPSLSTTPRRPPGSRRRRRVSPSSSRKDAMAPASKSTFGGVLTDNELGNLQYQLKLRTMELHPDQWPAEAFPAALRSLINSNASELSKVVFINKGHLYLLMKTMTEDVKDERSNVQLVMLKPVPSAVFQNDIVWDWNIAPHCRFTHLEAQQTLILHIAKETRYMESLPASEMIYDDTDMGVQGHALGRFKYGLNKNLVAMGISGEEWEFVYNQSRYSRGAIILDGNPAAHESTHSCDRMFIPRSNCSLQVDANQKPWPTLVVETGPAYSNTASRLYLQYCADWWFTQSQGATKYVVIMYFNYARVETIAELWVSESVPPYTKSLVQTVVVNLQKDNKGKIHIIVTGEPMKFDFETLMARKKREGEKDIVFDKGLMNGWGNAFQCPWPNLGPKRRNNMKMSGISMETARQILGCPLESVKEQLGPALTEALERAEKFSKTVKAGANIPKSRMKVTLTQGGGEEEKKVGGKFDREEQQIPVDLSIEEAMVIMAKK</sequence>
<evidence type="ECO:0000256" key="1">
    <source>
        <dbReference type="SAM" id="MobiDB-lite"/>
    </source>
</evidence>